<dbReference type="InterPro" id="IPR000073">
    <property type="entry name" value="AB_hydrolase_1"/>
</dbReference>
<gene>
    <name evidence="3" type="ORF">GCM10022380_17550</name>
</gene>
<evidence type="ECO:0000313" key="3">
    <source>
        <dbReference type="EMBL" id="GAA3800659.1"/>
    </source>
</evidence>
<dbReference type="Pfam" id="PF00561">
    <property type="entry name" value="Abhydrolase_1"/>
    <property type="match status" value="1"/>
</dbReference>
<dbReference type="EMBL" id="BAABCM010000001">
    <property type="protein sequence ID" value="GAA3800659.1"/>
    <property type="molecule type" value="Genomic_DNA"/>
</dbReference>
<keyword evidence="4" id="KW-1185">Reference proteome</keyword>
<name>A0ABP7HR69_9PSEU</name>
<accession>A0ABP7HR69</accession>
<proteinExistence type="predicted"/>
<reference evidence="4" key="1">
    <citation type="journal article" date="2019" name="Int. J. Syst. Evol. Microbiol.">
        <title>The Global Catalogue of Microorganisms (GCM) 10K type strain sequencing project: providing services to taxonomists for standard genome sequencing and annotation.</title>
        <authorList>
            <consortium name="The Broad Institute Genomics Platform"/>
            <consortium name="The Broad Institute Genome Sequencing Center for Infectious Disease"/>
            <person name="Wu L."/>
            <person name="Ma J."/>
        </authorList>
    </citation>
    <scope>NUCLEOTIDE SEQUENCE [LARGE SCALE GENOMIC DNA]</scope>
    <source>
        <strain evidence="4">JCM 17017</strain>
    </source>
</reference>
<dbReference type="RefSeq" id="WP_237335094.1">
    <property type="nucleotide sequence ID" value="NZ_BAABCM010000001.1"/>
</dbReference>
<comment type="caution">
    <text evidence="3">The sequence shown here is derived from an EMBL/GenBank/DDBJ whole genome shotgun (WGS) entry which is preliminary data.</text>
</comment>
<protein>
    <recommendedName>
        <fullName evidence="2">AB hydrolase-1 domain-containing protein</fullName>
    </recommendedName>
</protein>
<evidence type="ECO:0000259" key="2">
    <source>
        <dbReference type="Pfam" id="PF00561"/>
    </source>
</evidence>
<dbReference type="SUPFAM" id="SSF53474">
    <property type="entry name" value="alpha/beta-Hydrolases"/>
    <property type="match status" value="1"/>
</dbReference>
<dbReference type="Gene3D" id="3.40.50.1820">
    <property type="entry name" value="alpha/beta hydrolase"/>
    <property type="match status" value="1"/>
</dbReference>
<dbReference type="PRINTS" id="PR00412">
    <property type="entry name" value="EPOXHYDRLASE"/>
</dbReference>
<sequence length="108" mass="11497">MITLNVIDVGTGPAVLLLHGFPDRATMWRHQIEALSAVGYRVIAPDLRGFGESDRPDGVDAYALEHILGDVTGLLDVLDVWCAAVAAHDWGALVAWALAGVRGLEVVP</sequence>
<evidence type="ECO:0000256" key="1">
    <source>
        <dbReference type="ARBA" id="ARBA00022801"/>
    </source>
</evidence>
<dbReference type="InterPro" id="IPR000639">
    <property type="entry name" value="Epox_hydrolase-like"/>
</dbReference>
<dbReference type="PRINTS" id="PR00111">
    <property type="entry name" value="ABHYDROLASE"/>
</dbReference>
<organism evidence="3 4">
    <name type="scientific">Amycolatopsis tucumanensis</name>
    <dbReference type="NCBI Taxonomy" id="401106"/>
    <lineage>
        <taxon>Bacteria</taxon>
        <taxon>Bacillati</taxon>
        <taxon>Actinomycetota</taxon>
        <taxon>Actinomycetes</taxon>
        <taxon>Pseudonocardiales</taxon>
        <taxon>Pseudonocardiaceae</taxon>
        <taxon>Amycolatopsis</taxon>
    </lineage>
</organism>
<dbReference type="PANTHER" id="PTHR43329">
    <property type="entry name" value="EPOXIDE HYDROLASE"/>
    <property type="match status" value="1"/>
</dbReference>
<feature type="domain" description="AB hydrolase-1" evidence="2">
    <location>
        <begin position="13"/>
        <end position="100"/>
    </location>
</feature>
<evidence type="ECO:0000313" key="4">
    <source>
        <dbReference type="Proteomes" id="UP001501624"/>
    </source>
</evidence>
<keyword evidence="1" id="KW-0378">Hydrolase</keyword>
<dbReference type="InterPro" id="IPR029058">
    <property type="entry name" value="AB_hydrolase_fold"/>
</dbReference>
<dbReference type="Proteomes" id="UP001501624">
    <property type="component" value="Unassembled WGS sequence"/>
</dbReference>